<accession>A0A0B0EEB1</accession>
<feature type="region of interest" description="Disordered" evidence="1">
    <location>
        <begin position="177"/>
        <end position="227"/>
    </location>
</feature>
<dbReference type="NCBIfam" id="NF038353">
    <property type="entry name" value="FxLYD_dom"/>
    <property type="match status" value="1"/>
</dbReference>
<dbReference type="EMBL" id="JRYO01000225">
    <property type="protein sequence ID" value="KHE90954.1"/>
    <property type="molecule type" value="Genomic_DNA"/>
</dbReference>
<feature type="chain" id="PRO_5002054230" description="Chromosome partition protein Smc" evidence="2">
    <location>
        <begin position="21"/>
        <end position="477"/>
    </location>
</feature>
<evidence type="ECO:0000313" key="4">
    <source>
        <dbReference type="Proteomes" id="UP000030652"/>
    </source>
</evidence>
<evidence type="ECO:0000256" key="1">
    <source>
        <dbReference type="SAM" id="MobiDB-lite"/>
    </source>
</evidence>
<comment type="caution">
    <text evidence="3">The sequence shown here is derived from an EMBL/GenBank/DDBJ whole genome shotgun (WGS) entry which is preliminary data.</text>
</comment>
<feature type="compositionally biased region" description="Basic and acidic residues" evidence="1">
    <location>
        <begin position="177"/>
        <end position="190"/>
    </location>
</feature>
<evidence type="ECO:0008006" key="5">
    <source>
        <dbReference type="Google" id="ProtNLM"/>
    </source>
</evidence>
<reference evidence="3 4" key="1">
    <citation type="submission" date="2014-10" db="EMBL/GenBank/DDBJ databases">
        <title>Draft genome of anammox bacterium scalindua brodae, obtained using differential coverage binning of sequence data from two enrichment reactors.</title>
        <authorList>
            <person name="Speth D.R."/>
            <person name="Russ L."/>
            <person name="Kartal B."/>
            <person name="Op den Camp H.J."/>
            <person name="Dutilh B.E."/>
            <person name="Jetten M.S."/>
        </authorList>
    </citation>
    <scope>NUCLEOTIDE SEQUENCE [LARGE SCALE GENOMIC DNA]</scope>
    <source>
        <strain evidence="3">RU1</strain>
    </source>
</reference>
<feature type="signal peptide" evidence="2">
    <location>
        <begin position="1"/>
        <end position="20"/>
    </location>
</feature>
<protein>
    <recommendedName>
        <fullName evidence="5">Chromosome partition protein Smc</fullName>
    </recommendedName>
</protein>
<gene>
    <name evidence="3" type="ORF">SCABRO_03255</name>
</gene>
<evidence type="ECO:0000256" key="2">
    <source>
        <dbReference type="SAM" id="SignalP"/>
    </source>
</evidence>
<dbReference type="InterPro" id="IPR047676">
    <property type="entry name" value="FxLYD_dom"/>
</dbReference>
<evidence type="ECO:0000313" key="3">
    <source>
        <dbReference type="EMBL" id="KHE90954.1"/>
    </source>
</evidence>
<sequence>MKKSIFICVFCLFLFGKNCAAEEQGSPEDYKTAQLVWNKLLDNINERLFKLERDFAVEIKQRQEFNRKINDNLNNLTKIMNARIDKVEKTASFIEANNVATSFKETIGVLNKTSSDMKKRVEALEVSIATVEKIYYVSQKPLETLMKAIGENAAVINKINEKLEKQEKILLTINKGSEDRDTHRESKKVPEFAATGMEEKGTALPETAGGTVASETERADTQKPSGSEKNIFLRNVSMPSIGSATSITGEIINKSDVDYAVASFKIQLYDKGDNLLNTLDLVVINFSAGSTKEFDKLISGVDTESIARYVILFNDSELTTYREEKEIVKEQKTKDVKTEEKEAGLLPATEDKEAGLLPAEEKEARLLPAEEKTVQAAKTGPPVDKEFKAIGNDYYVRNVTFSALGSSTTVKGEIKNDSRENISSALFGLKVLGKDGKVIHESSFSIISLKSNGIKPFDQLITGIHPSQITGYEITFK</sequence>
<proteinExistence type="predicted"/>
<name>A0A0B0EEB1_9BACT</name>
<keyword evidence="2" id="KW-0732">Signal</keyword>
<organism evidence="3 4">
    <name type="scientific">Candidatus Scalindua brodae</name>
    <dbReference type="NCBI Taxonomy" id="237368"/>
    <lineage>
        <taxon>Bacteria</taxon>
        <taxon>Pseudomonadati</taxon>
        <taxon>Planctomycetota</taxon>
        <taxon>Candidatus Brocadiia</taxon>
        <taxon>Candidatus Brocadiales</taxon>
        <taxon>Candidatus Scalinduaceae</taxon>
        <taxon>Candidatus Scalindua</taxon>
    </lineage>
</organism>
<dbReference type="Proteomes" id="UP000030652">
    <property type="component" value="Unassembled WGS sequence"/>
</dbReference>
<dbReference type="AlphaFoldDB" id="A0A0B0EEB1"/>